<dbReference type="SUPFAM" id="SSF69318">
    <property type="entry name" value="Integrin alpha N-terminal domain"/>
    <property type="match status" value="1"/>
</dbReference>
<gene>
    <name evidence="2" type="ORF">IAC53_00180</name>
</gene>
<evidence type="ECO:0000256" key="1">
    <source>
        <dbReference type="SAM" id="SignalP"/>
    </source>
</evidence>
<reference evidence="2" key="1">
    <citation type="submission" date="2020-10" db="EMBL/GenBank/DDBJ databases">
        <authorList>
            <person name="Gilroy R."/>
        </authorList>
    </citation>
    <scope>NUCLEOTIDE SEQUENCE</scope>
    <source>
        <strain evidence="2">ChiGjej1B1-19959</strain>
    </source>
</reference>
<proteinExistence type="predicted"/>
<sequence length="453" mass="49391">MKRKIGVLLAAALLALCTGCSARFAAVDELMRPPRLSGENSGIEEAFENAVQNKNVQIKTPMAGQYRSAYVLYDLDADGREEAIAFYSDARDDTTAYMHILDFDGEVWRSAADIKGEGSDVYEIAFCDMNADGLSELAVCWSLFESDGGRVLTVYSPAETDGALSFRLLVQEPTTQILPADLNDNGRDELFSVRITTEYASNRTNCRLLALDDEFGVYVLDSIDLVPALSIFSLRASAPENGAPVIFADCVRNENVAVTEVVSWDADAHCLRAPLTEDNRSAQPKTARVSDLPCLDVDADGVPEIPTQRYYSNAVVDSGSERQALPLTVWLSWDGAALEEKTSALLFPNAACAFRLTAEELSGLSAVYDADALRCDFYKQLSDGTRGALLYTIAVVPTAKWEAGEDSAHILLAQDGSRTYACELTAQGEAFGITPEDLAERFTVTREKEKVRT</sequence>
<feature type="chain" id="PRO_5039214878" description="VCBS repeat-containing protein" evidence="1">
    <location>
        <begin position="26"/>
        <end position="453"/>
    </location>
</feature>
<name>A0A9D1LCU6_9FIRM</name>
<dbReference type="Proteomes" id="UP000824071">
    <property type="component" value="Unassembled WGS sequence"/>
</dbReference>
<dbReference type="InterPro" id="IPR028994">
    <property type="entry name" value="Integrin_alpha_N"/>
</dbReference>
<dbReference type="EMBL" id="DVMW01000001">
    <property type="protein sequence ID" value="HIU35019.1"/>
    <property type="molecule type" value="Genomic_DNA"/>
</dbReference>
<reference evidence="2" key="2">
    <citation type="journal article" date="2021" name="PeerJ">
        <title>Extensive microbial diversity within the chicken gut microbiome revealed by metagenomics and culture.</title>
        <authorList>
            <person name="Gilroy R."/>
            <person name="Ravi A."/>
            <person name="Getino M."/>
            <person name="Pursley I."/>
            <person name="Horton D.L."/>
            <person name="Alikhan N.F."/>
            <person name="Baker D."/>
            <person name="Gharbi K."/>
            <person name="Hall N."/>
            <person name="Watson M."/>
            <person name="Adriaenssens E.M."/>
            <person name="Foster-Nyarko E."/>
            <person name="Jarju S."/>
            <person name="Secka A."/>
            <person name="Antonio M."/>
            <person name="Oren A."/>
            <person name="Chaudhuri R.R."/>
            <person name="La Ragione R."/>
            <person name="Hildebrand F."/>
            <person name="Pallen M.J."/>
        </authorList>
    </citation>
    <scope>NUCLEOTIDE SEQUENCE</scope>
    <source>
        <strain evidence="2">ChiGjej1B1-19959</strain>
    </source>
</reference>
<feature type="signal peptide" evidence="1">
    <location>
        <begin position="1"/>
        <end position="25"/>
    </location>
</feature>
<accession>A0A9D1LCU6</accession>
<organism evidence="2 3">
    <name type="scientific">Candidatus Fimenecus excrementigallinarum</name>
    <dbReference type="NCBI Taxonomy" id="2840816"/>
    <lineage>
        <taxon>Bacteria</taxon>
        <taxon>Bacillati</taxon>
        <taxon>Bacillota</taxon>
        <taxon>Clostridia</taxon>
        <taxon>Candidatus Fimenecus</taxon>
    </lineage>
</organism>
<keyword evidence="1" id="KW-0732">Signal</keyword>
<evidence type="ECO:0000313" key="2">
    <source>
        <dbReference type="EMBL" id="HIU35019.1"/>
    </source>
</evidence>
<protein>
    <recommendedName>
        <fullName evidence="4">VCBS repeat-containing protein</fullName>
    </recommendedName>
</protein>
<evidence type="ECO:0008006" key="4">
    <source>
        <dbReference type="Google" id="ProtNLM"/>
    </source>
</evidence>
<dbReference type="AlphaFoldDB" id="A0A9D1LCU6"/>
<evidence type="ECO:0000313" key="3">
    <source>
        <dbReference type="Proteomes" id="UP000824071"/>
    </source>
</evidence>
<comment type="caution">
    <text evidence="2">The sequence shown here is derived from an EMBL/GenBank/DDBJ whole genome shotgun (WGS) entry which is preliminary data.</text>
</comment>